<comment type="caution">
    <text evidence="4">The sequence shown here is derived from an EMBL/GenBank/DDBJ whole genome shotgun (WGS) entry which is preliminary data.</text>
</comment>
<organism evidence="4 5">
    <name type="scientific">Heyndrickxia acidicola</name>
    <dbReference type="NCBI Taxonomy" id="209389"/>
    <lineage>
        <taxon>Bacteria</taxon>
        <taxon>Bacillati</taxon>
        <taxon>Bacillota</taxon>
        <taxon>Bacilli</taxon>
        <taxon>Bacillales</taxon>
        <taxon>Bacillaceae</taxon>
        <taxon>Heyndrickxia</taxon>
    </lineage>
</organism>
<keyword evidence="5" id="KW-1185">Reference proteome</keyword>
<dbReference type="CDD" id="cd04301">
    <property type="entry name" value="NAT_SF"/>
    <property type="match status" value="1"/>
</dbReference>
<dbReference type="InterPro" id="IPR000182">
    <property type="entry name" value="GNAT_dom"/>
</dbReference>
<reference evidence="4 5" key="1">
    <citation type="submission" date="2023-03" db="EMBL/GenBank/DDBJ databases">
        <title>Bacillus Genome Sequencing.</title>
        <authorList>
            <person name="Dunlap C."/>
        </authorList>
    </citation>
    <scope>NUCLEOTIDE SEQUENCE [LARGE SCALE GENOMIC DNA]</scope>
    <source>
        <strain evidence="4 5">B-23453</strain>
    </source>
</reference>
<dbReference type="SUPFAM" id="SSF55729">
    <property type="entry name" value="Acyl-CoA N-acyltransferases (Nat)"/>
    <property type="match status" value="1"/>
</dbReference>
<sequence>MHQTAVREAEERDIPELCYLMRKYIVDFYKRDTPKDSDLRAHIELLLISPELGLQLVAEVNHQIVGFATLYFTFSTLSLKRTAILNDLFVSSEFRGLKLGEHLFKECAKFVRENDLAGMTWETAEDNKIAQSLYEKLGGKRSEWLHYELS</sequence>
<dbReference type="EMBL" id="JARMAB010000021">
    <property type="protein sequence ID" value="MED1204326.1"/>
    <property type="molecule type" value="Genomic_DNA"/>
</dbReference>
<proteinExistence type="predicted"/>
<dbReference type="PANTHER" id="PTHR10545:SF29">
    <property type="entry name" value="GH14572P-RELATED"/>
    <property type="match status" value="1"/>
</dbReference>
<dbReference type="PANTHER" id="PTHR10545">
    <property type="entry name" value="DIAMINE N-ACETYLTRANSFERASE"/>
    <property type="match status" value="1"/>
</dbReference>
<dbReference type="Proteomes" id="UP001341444">
    <property type="component" value="Unassembled WGS sequence"/>
</dbReference>
<gene>
    <name evidence="4" type="ORF">P4T90_14855</name>
</gene>
<evidence type="ECO:0000259" key="3">
    <source>
        <dbReference type="PROSITE" id="PS51186"/>
    </source>
</evidence>
<keyword evidence="2" id="KW-0012">Acyltransferase</keyword>
<evidence type="ECO:0000313" key="4">
    <source>
        <dbReference type="EMBL" id="MED1204326.1"/>
    </source>
</evidence>
<dbReference type="PROSITE" id="PS51186">
    <property type="entry name" value="GNAT"/>
    <property type="match status" value="1"/>
</dbReference>
<protein>
    <submittedName>
        <fullName evidence="4">GNAT family N-acetyltransferase</fullName>
    </submittedName>
</protein>
<keyword evidence="1" id="KW-0808">Transferase</keyword>
<feature type="domain" description="N-acetyltransferase" evidence="3">
    <location>
        <begin position="4"/>
        <end position="150"/>
    </location>
</feature>
<evidence type="ECO:0000313" key="5">
    <source>
        <dbReference type="Proteomes" id="UP001341444"/>
    </source>
</evidence>
<name>A0ABU6MI21_9BACI</name>
<dbReference type="InterPro" id="IPR051016">
    <property type="entry name" value="Diverse_Substrate_AcTransf"/>
</dbReference>
<evidence type="ECO:0000256" key="1">
    <source>
        <dbReference type="ARBA" id="ARBA00022679"/>
    </source>
</evidence>
<dbReference type="RefSeq" id="WP_066265036.1">
    <property type="nucleotide sequence ID" value="NZ_JARMAB010000021.1"/>
</dbReference>
<evidence type="ECO:0000256" key="2">
    <source>
        <dbReference type="ARBA" id="ARBA00023315"/>
    </source>
</evidence>
<dbReference type="InterPro" id="IPR016181">
    <property type="entry name" value="Acyl_CoA_acyltransferase"/>
</dbReference>
<accession>A0ABU6MI21</accession>
<dbReference type="Gene3D" id="3.40.630.30">
    <property type="match status" value="1"/>
</dbReference>
<dbReference type="Pfam" id="PF00583">
    <property type="entry name" value="Acetyltransf_1"/>
    <property type="match status" value="1"/>
</dbReference>